<dbReference type="PANTHER" id="PTHR47242">
    <property type="entry name" value="TRAF-LIKE FAMILY PROTEIN"/>
    <property type="match status" value="1"/>
</dbReference>
<feature type="region of interest" description="Disordered" evidence="2">
    <location>
        <begin position="1"/>
        <end position="61"/>
    </location>
</feature>
<evidence type="ECO:0000256" key="2">
    <source>
        <dbReference type="SAM" id="MobiDB-lite"/>
    </source>
</evidence>
<feature type="region of interest" description="Disordered" evidence="2">
    <location>
        <begin position="2020"/>
        <end position="2039"/>
    </location>
</feature>
<feature type="region of interest" description="Disordered" evidence="2">
    <location>
        <begin position="808"/>
        <end position="859"/>
    </location>
</feature>
<feature type="region of interest" description="Disordered" evidence="2">
    <location>
        <begin position="2072"/>
        <end position="2099"/>
    </location>
</feature>
<feature type="region of interest" description="Disordered" evidence="2">
    <location>
        <begin position="488"/>
        <end position="566"/>
    </location>
</feature>
<dbReference type="CDD" id="cd00121">
    <property type="entry name" value="MATH"/>
    <property type="match status" value="2"/>
</dbReference>
<feature type="compositionally biased region" description="Low complexity" evidence="2">
    <location>
        <begin position="42"/>
        <end position="54"/>
    </location>
</feature>
<gene>
    <name evidence="4" type="ORF">MSP1401_LOCUS3643</name>
</gene>
<feature type="compositionally biased region" description="Basic and acidic residues" evidence="2">
    <location>
        <begin position="1733"/>
        <end position="1758"/>
    </location>
</feature>
<sequence>MGDAGSLSGGTADVVSAKGDDVSRERASGVQDLSSEMSRQIASTSGAAHAAASGDGRRKSHSSVCRWTLPDFTKTRARQVWSDFQTVGGRECRLLVYPKGDSMALPGYISAYLQVDAARESARDDATGASSTNAADADWECFVSYELAVVRPTDASIDPRRAGGDAVPEAGARRDSWHRFSSRKKSHGWCDFARSAVVLDPKNGYLVDDALVVEARIVFLIESSELVVEAEASRNGAAPSPSGEASRKADISPPVNLTGRFTWTIENLRHFAVMIKTQKVMSPSFVVGDCAFRLSAYQSAAGAKKKNVKDDADDFSADDAQFSECLSLCLESKEIDTISGDKQGALSARTAALGAGGRIGDGGDAARVSKVAGDLSPGSGVAASRSCWLVFRVSAVHQTDGKKSVHRDSYGRFAGDALGGDTTSLGWNDFMPMSVFAGGDDLEVDSGSDVGSASVKDANFVNTGFLEGPDGRAVFTVSFHAAREACEARTHNRRSSDSGPATALLSPDGAVRATGGGVPDEKRGENLANRRRHGSGRASDFRRQDSASSKQNLASNRVGVSSKTGPFAGDAHDVVGRFVWRLDNFTKLKDILKKRKMSGLSVKSRRFAVGGFWCRLIVYPRGQSHPPNHLSMFLEVTDPDASSVNGRDDVFVSHRLSVYNQSDARKSVSRESQNRYGRGAKDWGWREFLSLTTLFDEDAGFLVNDTVVFTAEVCVLRERVDFGPIPRDKLPPHQNQMRFNPKRLARFIARYGLEEKEAEAARFLFGDRFEEVKAAAMARAERRAQNVDVGALLATDIRDAKTQEAKRRALREALGGPEERERNALADETRDGSNDSMAERDDWLDADSDSDSDGDSDLEDVHIQTPSLAQMAYVKAATEAKLPVASRLVTERGMAPLEGEGVNVQFNWRFELFAAFKEVLETKKIYSRFFRAAPGVELRLGVYESWSTLCVYVEPEAIVQGAGGERDADDSNERLKNYWVRYRLGLVHHKDARKTVWKENSMCTRTRWTSQVSQFVKMDTLMDPANGYVVKDTVAIACEILDCCPWFDERQLAPANQTDASQKALPGALGDVSSTFPGKHAEADGAAAVEALTETLSSVGLGASQDGVAREFGRVLVSGIEPTNDGRLRGASDDEEDEEEDEEARRSSAAKKRQKRDNLGPFTGKDVLGLGGLGLDTFKSDLLDKDDEDGAGRTGGTGKPSGLAPPLSESLRVNETLKEALRTSGLDADRVDPKDVSFSSFPTDGDGSGFVKRKDDDPSERGAAFATLLRAVNIDLGSVSNADSEEEAEAALLTVRANLRAALARKPSARDAFPAAVRALLSPRGAIEAAAAECVSGIPSDPQKMCNYISLEMRVPNPAIGALASDENSLDARHRLAALCGCEATRGVVYERILESLLEKCGALNEALKSKSKAGSEKSREQNLATPLFETRVLLGALSRLCDVAVSDRGEPVESGGAEVKRPTPAPRGNAEATCARLAQVLNANWPSIEIKSESGVTFTLHPRLLVASRVNQIVPRSAHGGAAGRSLVAPLLEGALGGYADDGASTYFQALRFLDMRESDESVAFAKCVAAIERGKPTRSNDDGCARFGKYDDAFVAEAVDFAFFVAARRGLRAEKTPAETKRAEALAAVSSSFAEATRSALRSLELRAERADSGTSGLAEVWRYGDDHPVLESTQYWMLENDDVAETVQERLSSAFVSLFSDKARNESAEKVETRKEKDSGSSSSSSPSSEKNDISKPKKEKTKAERRAAAREAAEREADARELAAINAVVGKASFVGRTNEALMMGEKDADDESANSANVQDRTLKESAELRARKEAALAPLAIVALARRAGRFAETTEAAIRVALDSRESTTLRSALDAHPKLAGAARRWIRNVHLELDDGNFFDDDTLGHARALGVAAVASVLATKADARKETKRGDEGNASPEDGKEKKSELQTPSATEGVLAFSESLRAVAARHSRYDDDDAYDASQRRRSTREYATVCDGIATLLSCPFANLPTTTRTALTRLLASALAGEVARPKGEDVDSDDDGDDPRADAARLEALGAFPDKSSSEEAWVAIREKARADRILPSRDDADADASAEDPSADDSSSSDSSARQKLFVLDTALAASRVIESGAARLLSARADAALARASAEEAAARAKETAKKLESDAAKLSRDKKTVASARAETELKAKRVADEARLKALKIERERDEMRQKARDAERAGDWARDEAKELRRNLDEMQRKLLSAETRARDAEKETAARREELKEALKRVSDDAKREKNLAAALDKERARADRAEKELDDSKRAFVQNASSRRFGGGDYGGVGGGPAADDGRRGLRAAAGGAIGGDAPPFGASPSFGAFSKGSVAAPIGPPGAIAAAASRASRAEPAQASAAAPFAGGSLFGLGGLPLGGLGNGTWSEDAETWR</sequence>
<feature type="compositionally biased region" description="Acidic residues" evidence="2">
    <location>
        <begin position="1133"/>
        <end position="1142"/>
    </location>
</feature>
<feature type="region of interest" description="Disordered" evidence="2">
    <location>
        <begin position="1120"/>
        <end position="1166"/>
    </location>
</feature>
<feature type="compositionally biased region" description="Basic and acidic residues" evidence="2">
    <location>
        <begin position="1913"/>
        <end position="1937"/>
    </location>
</feature>
<evidence type="ECO:0000313" key="4">
    <source>
        <dbReference type="EMBL" id="CAD8435539.1"/>
    </source>
</evidence>
<keyword evidence="1" id="KW-0175">Coiled coil</keyword>
<protein>
    <recommendedName>
        <fullName evidence="3">MATH domain-containing protein</fullName>
    </recommendedName>
</protein>
<feature type="region of interest" description="Disordered" evidence="2">
    <location>
        <begin position="1224"/>
        <end position="1258"/>
    </location>
</feature>
<name>A0A7S0CWI4_MICPS</name>
<feature type="compositionally biased region" description="Basic and acidic residues" evidence="2">
    <location>
        <begin position="1224"/>
        <end position="1235"/>
    </location>
</feature>
<feature type="compositionally biased region" description="Polar residues" evidence="2">
    <location>
        <begin position="546"/>
        <end position="564"/>
    </location>
</feature>
<feature type="compositionally biased region" description="Acidic residues" evidence="2">
    <location>
        <begin position="2079"/>
        <end position="2090"/>
    </location>
</feature>
<dbReference type="InterPro" id="IPR002083">
    <property type="entry name" value="MATH/TRAF_dom"/>
</dbReference>
<feature type="compositionally biased region" description="Basic and acidic residues" evidence="2">
    <location>
        <begin position="18"/>
        <end position="27"/>
    </location>
</feature>
<feature type="compositionally biased region" description="Basic and acidic residues" evidence="2">
    <location>
        <begin position="1709"/>
        <end position="1722"/>
    </location>
</feature>
<feature type="compositionally biased region" description="Basic and acidic residues" evidence="2">
    <location>
        <begin position="808"/>
        <end position="843"/>
    </location>
</feature>
<feature type="region of interest" description="Disordered" evidence="2">
    <location>
        <begin position="1184"/>
        <end position="1209"/>
    </location>
</feature>
<feature type="domain" description="MATH" evidence="3">
    <location>
        <begin position="62"/>
        <end position="217"/>
    </location>
</feature>
<organism evidence="4">
    <name type="scientific">Micromonas pusilla</name>
    <name type="common">Picoplanktonic green alga</name>
    <name type="synonym">Chromulina pusilla</name>
    <dbReference type="NCBI Taxonomy" id="38833"/>
    <lineage>
        <taxon>Eukaryota</taxon>
        <taxon>Viridiplantae</taxon>
        <taxon>Chlorophyta</taxon>
        <taxon>Mamiellophyceae</taxon>
        <taxon>Mamiellales</taxon>
        <taxon>Mamiellaceae</taxon>
        <taxon>Micromonas</taxon>
    </lineage>
</organism>
<evidence type="ECO:0000256" key="1">
    <source>
        <dbReference type="SAM" id="Coils"/>
    </source>
</evidence>
<reference evidence="4" key="1">
    <citation type="submission" date="2021-01" db="EMBL/GenBank/DDBJ databases">
        <authorList>
            <person name="Corre E."/>
            <person name="Pelletier E."/>
            <person name="Niang G."/>
            <person name="Scheremetjew M."/>
            <person name="Finn R."/>
            <person name="Kale V."/>
            <person name="Holt S."/>
            <person name="Cochrane G."/>
            <person name="Meng A."/>
            <person name="Brown T."/>
            <person name="Cohen L."/>
        </authorList>
    </citation>
    <scope>NUCLEOTIDE SEQUENCE</scope>
    <source>
        <strain evidence="4">CCAC1681</strain>
    </source>
</reference>
<dbReference type="PANTHER" id="PTHR47242:SF2">
    <property type="entry name" value="FAMILY PROTEIN, PUTATIVE-RELATED"/>
    <property type="match status" value="1"/>
</dbReference>
<feature type="coiled-coil region" evidence="1">
    <location>
        <begin position="2135"/>
        <end position="2292"/>
    </location>
</feature>
<dbReference type="EMBL" id="HBEN01004481">
    <property type="protein sequence ID" value="CAD8435539.1"/>
    <property type="molecule type" value="Transcribed_RNA"/>
</dbReference>
<dbReference type="SUPFAM" id="SSF49599">
    <property type="entry name" value="TRAF domain-like"/>
    <property type="match status" value="4"/>
</dbReference>
<dbReference type="Pfam" id="PF22486">
    <property type="entry name" value="MATH_2"/>
    <property type="match status" value="2"/>
</dbReference>
<dbReference type="PROSITE" id="PS50144">
    <property type="entry name" value="MATH"/>
    <property type="match status" value="2"/>
</dbReference>
<dbReference type="InterPro" id="IPR008974">
    <property type="entry name" value="TRAF-like"/>
</dbReference>
<feature type="compositionally biased region" description="Acidic residues" evidence="2">
    <location>
        <begin position="844"/>
        <end position="858"/>
    </location>
</feature>
<feature type="domain" description="MATH" evidence="3">
    <location>
        <begin position="575"/>
        <end position="713"/>
    </location>
</feature>
<feature type="compositionally biased region" description="Low complexity" evidence="2">
    <location>
        <begin position="1723"/>
        <end position="1732"/>
    </location>
</feature>
<dbReference type="Gene3D" id="2.60.210.10">
    <property type="entry name" value="Apoptosis, Tumor Necrosis Factor Receptor Associated Protein 2, Chain A"/>
    <property type="match status" value="4"/>
</dbReference>
<feature type="compositionally biased region" description="Polar residues" evidence="2">
    <location>
        <begin position="31"/>
        <end position="41"/>
    </location>
</feature>
<proteinExistence type="predicted"/>
<evidence type="ECO:0000259" key="3">
    <source>
        <dbReference type="PROSITE" id="PS50144"/>
    </source>
</evidence>
<accession>A0A7S0CWI4</accession>
<feature type="region of interest" description="Disordered" evidence="2">
    <location>
        <begin position="1709"/>
        <end position="1758"/>
    </location>
</feature>
<feature type="region of interest" description="Disordered" evidence="2">
    <location>
        <begin position="1913"/>
        <end position="1945"/>
    </location>
</feature>